<proteinExistence type="predicted"/>
<name>A0A9N9JRK4_9GLOM</name>
<dbReference type="InterPro" id="IPR056146">
    <property type="entry name" value="DUF7729"/>
</dbReference>
<protein>
    <submittedName>
        <fullName evidence="2">28235_t:CDS:1</fullName>
    </submittedName>
</protein>
<feature type="domain" description="DUF7729" evidence="1">
    <location>
        <begin position="36"/>
        <end position="156"/>
    </location>
</feature>
<reference evidence="2" key="1">
    <citation type="submission" date="2021-06" db="EMBL/GenBank/DDBJ databases">
        <authorList>
            <person name="Kallberg Y."/>
            <person name="Tangrot J."/>
            <person name="Rosling A."/>
        </authorList>
    </citation>
    <scope>NUCLEOTIDE SEQUENCE</scope>
    <source>
        <strain evidence="2">MA453B</strain>
    </source>
</reference>
<organism evidence="2 3">
    <name type="scientific">Dentiscutata erythropus</name>
    <dbReference type="NCBI Taxonomy" id="1348616"/>
    <lineage>
        <taxon>Eukaryota</taxon>
        <taxon>Fungi</taxon>
        <taxon>Fungi incertae sedis</taxon>
        <taxon>Mucoromycota</taxon>
        <taxon>Glomeromycotina</taxon>
        <taxon>Glomeromycetes</taxon>
        <taxon>Diversisporales</taxon>
        <taxon>Gigasporaceae</taxon>
        <taxon>Dentiscutata</taxon>
    </lineage>
</organism>
<accession>A0A9N9JRK4</accession>
<dbReference type="PANTHER" id="PTHR34862">
    <property type="entry name" value="SPARK DOMAIN-CONTAINING PROTEIN"/>
    <property type="match status" value="1"/>
</dbReference>
<evidence type="ECO:0000313" key="2">
    <source>
        <dbReference type="EMBL" id="CAG8792708.1"/>
    </source>
</evidence>
<evidence type="ECO:0000259" key="1">
    <source>
        <dbReference type="Pfam" id="PF24855"/>
    </source>
</evidence>
<feature type="non-terminal residue" evidence="2">
    <location>
        <position position="233"/>
    </location>
</feature>
<dbReference type="Pfam" id="PF24855">
    <property type="entry name" value="DUF7729"/>
    <property type="match status" value="1"/>
</dbReference>
<dbReference type="Proteomes" id="UP000789405">
    <property type="component" value="Unassembled WGS sequence"/>
</dbReference>
<evidence type="ECO:0000313" key="3">
    <source>
        <dbReference type="Proteomes" id="UP000789405"/>
    </source>
</evidence>
<dbReference type="OrthoDB" id="2437270at2759"/>
<gene>
    <name evidence="2" type="ORF">DERYTH_LOCUS21747</name>
</gene>
<keyword evidence="3" id="KW-1185">Reference proteome</keyword>
<dbReference type="EMBL" id="CAJVPY010028470">
    <property type="protein sequence ID" value="CAG8792708.1"/>
    <property type="molecule type" value="Genomic_DNA"/>
</dbReference>
<sequence>GLGSPTSILQSQLTQLTSALTEANPTNPLQNLTAPCVNAIIAFIGNATTCLPPSSLALLLPVLTDTDPVKKLNDLVTFANSTCSFPRCSDNIIDLGKNLTLTGCSSDIQNKNPVAIATVVVIMLYLPIMNSLCFQTPNKDYCFQETAFALFAAPDPKFNPPLIGPGLDKFFFCNPTTFCTDCNHKISREFFGFLNDKKHADDIAILTNFGFKDLITEVQNSIMIKCGFTFLTD</sequence>
<feature type="non-terminal residue" evidence="2">
    <location>
        <position position="1"/>
    </location>
</feature>
<comment type="caution">
    <text evidence="2">The sequence shown here is derived from an EMBL/GenBank/DDBJ whole genome shotgun (WGS) entry which is preliminary data.</text>
</comment>
<dbReference type="PANTHER" id="PTHR34862:SF1">
    <property type="entry name" value="SPARK DOMAIN-CONTAINING PROTEIN"/>
    <property type="match status" value="1"/>
</dbReference>
<dbReference type="AlphaFoldDB" id="A0A9N9JRK4"/>